<dbReference type="EMBL" id="BBIO01000008">
    <property type="protein sequence ID" value="GAK45336.1"/>
    <property type="molecule type" value="Genomic_DNA"/>
</dbReference>
<feature type="domain" description="SAF" evidence="1">
    <location>
        <begin position="46"/>
        <end position="114"/>
    </location>
</feature>
<dbReference type="InterPro" id="IPR013974">
    <property type="entry name" value="SAF"/>
</dbReference>
<keyword evidence="3" id="KW-1185">Reference proteome</keyword>
<proteinExistence type="predicted"/>
<sequence length="277" mass="29418">MNAVRIGILAVALVAAIAAAFLVRALISSEPSQKQAEPKVIEAPSTEVLVAGDDIELGHRMGRSDLRWQKWPLDAVAGAYVTRDDAPNALDTYAGTIARSPLLEGEPVTAGKLVSFENAGFMSALISPGLRAVSLPISPETSAGGFILPNDRVDVIMTAQRRNERTGEAQYASETFLDNIRVLAIDQTFRELEGEQVVVGKTATLEMTPAEAEAFALAQQRGQVSLSLRSLADSNPQLVGAQNELRGNKKPRAASGAVNVIRYGRATSVQPNSSGAR</sequence>
<dbReference type="Pfam" id="PF08666">
    <property type="entry name" value="SAF"/>
    <property type="match status" value="1"/>
</dbReference>
<dbReference type="eggNOG" id="COG3745">
    <property type="taxonomic scope" value="Bacteria"/>
</dbReference>
<dbReference type="NCBIfam" id="TIGR03177">
    <property type="entry name" value="pilus_cpaB"/>
    <property type="match status" value="1"/>
</dbReference>
<reference evidence="2 3" key="1">
    <citation type="submission" date="2014-07" db="EMBL/GenBank/DDBJ databases">
        <title>Tepidicaulis marinum gen. nov., sp. nov., a novel marine bacterium denitrifying nitrate to nitrous oxide strictly under microaerobic conditions.</title>
        <authorList>
            <person name="Takeuchi M."/>
            <person name="Yamagishi T."/>
            <person name="Kamagata Y."/>
            <person name="Oshima K."/>
            <person name="Hattori M."/>
            <person name="Katayama T."/>
            <person name="Hanada S."/>
            <person name="Tamaki H."/>
            <person name="Marumo K."/>
            <person name="Maeda H."/>
            <person name="Nedachi M."/>
            <person name="Iwasaki W."/>
            <person name="Suwa Y."/>
            <person name="Sakata S."/>
        </authorList>
    </citation>
    <scope>NUCLEOTIDE SEQUENCE [LARGE SCALE GENOMIC DNA]</scope>
    <source>
        <strain evidence="2 3">MA2</strain>
    </source>
</reference>
<dbReference type="InterPro" id="IPR017592">
    <property type="entry name" value="Pilus_assmbl_Flp-typ_CpaB"/>
</dbReference>
<dbReference type="STRING" id="1333998.M2A_1835"/>
<dbReference type="InterPro" id="IPR031571">
    <property type="entry name" value="RcpC_dom"/>
</dbReference>
<dbReference type="SMART" id="SM00858">
    <property type="entry name" value="SAF"/>
    <property type="match status" value="1"/>
</dbReference>
<organism evidence="2 3">
    <name type="scientific">Tepidicaulis marinus</name>
    <dbReference type="NCBI Taxonomy" id="1333998"/>
    <lineage>
        <taxon>Bacteria</taxon>
        <taxon>Pseudomonadati</taxon>
        <taxon>Pseudomonadota</taxon>
        <taxon>Alphaproteobacteria</taxon>
        <taxon>Hyphomicrobiales</taxon>
        <taxon>Parvibaculaceae</taxon>
        <taxon>Tepidicaulis</taxon>
    </lineage>
</organism>
<accession>A0A081BBB8</accession>
<gene>
    <name evidence="2" type="ORF">M2A_1835</name>
</gene>
<evidence type="ECO:0000259" key="1">
    <source>
        <dbReference type="SMART" id="SM00858"/>
    </source>
</evidence>
<name>A0A081BBB8_9HYPH</name>
<dbReference type="Proteomes" id="UP000028702">
    <property type="component" value="Unassembled WGS sequence"/>
</dbReference>
<dbReference type="AlphaFoldDB" id="A0A081BBB8"/>
<dbReference type="CDD" id="cd11614">
    <property type="entry name" value="SAF_CpaB_FlgA_like"/>
    <property type="match status" value="1"/>
</dbReference>
<protein>
    <submittedName>
        <fullName evidence="2">SAF domain-containing protein</fullName>
    </submittedName>
</protein>
<dbReference type="Pfam" id="PF16976">
    <property type="entry name" value="RcpC"/>
    <property type="match status" value="1"/>
</dbReference>
<evidence type="ECO:0000313" key="2">
    <source>
        <dbReference type="EMBL" id="GAK45336.1"/>
    </source>
</evidence>
<comment type="caution">
    <text evidence="2">The sequence shown here is derived from an EMBL/GenBank/DDBJ whole genome shotgun (WGS) entry which is preliminary data.</text>
</comment>
<evidence type="ECO:0000313" key="3">
    <source>
        <dbReference type="Proteomes" id="UP000028702"/>
    </source>
</evidence>